<comment type="caution">
    <text evidence="1">The sequence shown here is derived from an EMBL/GenBank/DDBJ whole genome shotgun (WGS) entry which is preliminary data.</text>
</comment>
<keyword evidence="2" id="KW-1185">Reference proteome</keyword>
<dbReference type="RefSeq" id="WP_282718419.1">
    <property type="nucleotide sequence ID" value="NZ_JASCRZ010000007.1"/>
</dbReference>
<reference evidence="1 2" key="1">
    <citation type="submission" date="2023-04" db="EMBL/GenBank/DDBJ databases">
        <title>Two novel species of Flavobacterium.</title>
        <authorList>
            <person name="Liu Q."/>
            <person name="Xin Y.-H."/>
        </authorList>
    </citation>
    <scope>NUCLEOTIDE SEQUENCE [LARGE SCALE GENOMIC DNA]</scope>
    <source>
        <strain evidence="1 2">LB1P51</strain>
    </source>
</reference>
<evidence type="ECO:0000313" key="2">
    <source>
        <dbReference type="Proteomes" id="UP001243403"/>
    </source>
</evidence>
<gene>
    <name evidence="1" type="ORF">QLS65_13880</name>
</gene>
<dbReference type="Proteomes" id="UP001243403">
    <property type="component" value="Unassembled WGS sequence"/>
</dbReference>
<name>A0ABT6VEV0_9FLAO</name>
<accession>A0ABT6VEV0</accession>
<dbReference type="EMBL" id="JASCRZ010000007">
    <property type="protein sequence ID" value="MDI5895983.1"/>
    <property type="molecule type" value="Genomic_DNA"/>
</dbReference>
<proteinExistence type="predicted"/>
<sequence>MDRVEKVGQLMKDKVAMKLYGTLEILESKMDTLINELEGNLIKSITGTDFYCNAFSSILKPK</sequence>
<evidence type="ECO:0000313" key="1">
    <source>
        <dbReference type="EMBL" id="MDI5895983.1"/>
    </source>
</evidence>
<protein>
    <submittedName>
        <fullName evidence="1">Uncharacterized protein</fullName>
    </submittedName>
</protein>
<organism evidence="1 2">
    <name type="scientific">Flavobacterium algoritolerans</name>
    <dbReference type="NCBI Taxonomy" id="3041254"/>
    <lineage>
        <taxon>Bacteria</taxon>
        <taxon>Pseudomonadati</taxon>
        <taxon>Bacteroidota</taxon>
        <taxon>Flavobacteriia</taxon>
        <taxon>Flavobacteriales</taxon>
        <taxon>Flavobacteriaceae</taxon>
        <taxon>Flavobacterium</taxon>
    </lineage>
</organism>